<keyword evidence="3" id="KW-0804">Transcription</keyword>
<evidence type="ECO:0000256" key="3">
    <source>
        <dbReference type="ARBA" id="ARBA00023163"/>
    </source>
</evidence>
<evidence type="ECO:0000259" key="4">
    <source>
        <dbReference type="PROSITE" id="PS50995"/>
    </source>
</evidence>
<dbReference type="InterPro" id="IPR000835">
    <property type="entry name" value="HTH_MarR-typ"/>
</dbReference>
<dbReference type="CDD" id="cd00090">
    <property type="entry name" value="HTH_ARSR"/>
    <property type="match status" value="1"/>
</dbReference>
<keyword evidence="1" id="KW-0805">Transcription regulation</keyword>
<accession>A0A1H8LD36</accession>
<dbReference type="PANTHER" id="PTHR42756:SF1">
    <property type="entry name" value="TRANSCRIPTIONAL REPRESSOR OF EMRAB OPERON"/>
    <property type="match status" value="1"/>
</dbReference>
<dbReference type="Gene3D" id="1.10.10.10">
    <property type="entry name" value="Winged helix-like DNA-binding domain superfamily/Winged helix DNA-binding domain"/>
    <property type="match status" value="1"/>
</dbReference>
<keyword evidence="6" id="KW-1185">Reference proteome</keyword>
<dbReference type="InterPro" id="IPR001845">
    <property type="entry name" value="HTH_ArsR_DNA-bd_dom"/>
</dbReference>
<dbReference type="SMART" id="SM00418">
    <property type="entry name" value="HTH_ARSR"/>
    <property type="match status" value="1"/>
</dbReference>
<dbReference type="OrthoDB" id="2366010at2"/>
<name>A0A1H8LD36_9BACI</name>
<keyword evidence="2 5" id="KW-0238">DNA-binding</keyword>
<gene>
    <name evidence="5" type="ORF">SAMN04488134_103155</name>
</gene>
<dbReference type="Pfam" id="PF01047">
    <property type="entry name" value="MarR"/>
    <property type="match status" value="1"/>
</dbReference>
<evidence type="ECO:0000313" key="6">
    <source>
        <dbReference type="Proteomes" id="UP000199300"/>
    </source>
</evidence>
<dbReference type="RefSeq" id="WP_091495986.1">
    <property type="nucleotide sequence ID" value="NZ_FODJ01000003.1"/>
</dbReference>
<dbReference type="GO" id="GO:0003677">
    <property type="term" value="F:DNA binding"/>
    <property type="evidence" value="ECO:0007669"/>
    <property type="project" value="UniProtKB-KW"/>
</dbReference>
<dbReference type="InterPro" id="IPR036390">
    <property type="entry name" value="WH_DNA-bd_sf"/>
</dbReference>
<evidence type="ECO:0000313" key="5">
    <source>
        <dbReference type="EMBL" id="SEO02658.1"/>
    </source>
</evidence>
<dbReference type="EMBL" id="FODJ01000003">
    <property type="protein sequence ID" value="SEO02658.1"/>
    <property type="molecule type" value="Genomic_DNA"/>
</dbReference>
<evidence type="ECO:0000256" key="2">
    <source>
        <dbReference type="ARBA" id="ARBA00023125"/>
    </source>
</evidence>
<dbReference type="InterPro" id="IPR011991">
    <property type="entry name" value="ArsR-like_HTH"/>
</dbReference>
<dbReference type="SMART" id="SM00347">
    <property type="entry name" value="HTH_MARR"/>
    <property type="match status" value="1"/>
</dbReference>
<dbReference type="Proteomes" id="UP000199300">
    <property type="component" value="Unassembled WGS sequence"/>
</dbReference>
<organism evidence="5 6">
    <name type="scientific">Amphibacillus marinus</name>
    <dbReference type="NCBI Taxonomy" id="872970"/>
    <lineage>
        <taxon>Bacteria</taxon>
        <taxon>Bacillati</taxon>
        <taxon>Bacillota</taxon>
        <taxon>Bacilli</taxon>
        <taxon>Bacillales</taxon>
        <taxon>Bacillaceae</taxon>
        <taxon>Amphibacillus</taxon>
    </lineage>
</organism>
<dbReference type="STRING" id="872970.SAMN04488134_103155"/>
<dbReference type="PANTHER" id="PTHR42756">
    <property type="entry name" value="TRANSCRIPTIONAL REGULATOR, MARR"/>
    <property type="match status" value="1"/>
</dbReference>
<sequence length="145" mass="16919">MHLHELGRLLYQIKLADQKVASAFERKTGFSLTRYALLMTLQEKGVCAQRTIKQELNIDQAAITRHLKILENKGYVIRERNPQNNREVFVELTEQAVLALSQCEQEHAFSEHPIYSALSKQEMNHLAKLLNKLNHFDNEELTYDR</sequence>
<dbReference type="SUPFAM" id="SSF46785">
    <property type="entry name" value="Winged helix' DNA-binding domain"/>
    <property type="match status" value="1"/>
</dbReference>
<protein>
    <submittedName>
        <fullName evidence="5">DNA-binding transcriptional regulator, MarR family</fullName>
    </submittedName>
</protein>
<dbReference type="AlphaFoldDB" id="A0A1H8LD36"/>
<dbReference type="PRINTS" id="PR00598">
    <property type="entry name" value="HTHMARR"/>
</dbReference>
<dbReference type="GO" id="GO:0003700">
    <property type="term" value="F:DNA-binding transcription factor activity"/>
    <property type="evidence" value="ECO:0007669"/>
    <property type="project" value="InterPro"/>
</dbReference>
<reference evidence="5 6" key="1">
    <citation type="submission" date="2016-10" db="EMBL/GenBank/DDBJ databases">
        <authorList>
            <person name="de Groot N.N."/>
        </authorList>
    </citation>
    <scope>NUCLEOTIDE SEQUENCE [LARGE SCALE GENOMIC DNA]</scope>
    <source>
        <strain evidence="5 6">CGMCC 1.10434</strain>
    </source>
</reference>
<feature type="domain" description="HTH marR-type" evidence="4">
    <location>
        <begin position="3"/>
        <end position="135"/>
    </location>
</feature>
<proteinExistence type="predicted"/>
<dbReference type="PROSITE" id="PS50995">
    <property type="entry name" value="HTH_MARR_2"/>
    <property type="match status" value="1"/>
</dbReference>
<dbReference type="InterPro" id="IPR036388">
    <property type="entry name" value="WH-like_DNA-bd_sf"/>
</dbReference>
<evidence type="ECO:0000256" key="1">
    <source>
        <dbReference type="ARBA" id="ARBA00023015"/>
    </source>
</evidence>